<comment type="caution">
    <text evidence="1">The sequence shown here is derived from an EMBL/GenBank/DDBJ whole genome shotgun (WGS) entry which is preliminary data.</text>
</comment>
<evidence type="ECO:0000313" key="2">
    <source>
        <dbReference type="Proteomes" id="UP001320706"/>
    </source>
</evidence>
<gene>
    <name evidence="1" type="ORF">M8818_005755</name>
</gene>
<evidence type="ECO:0000313" key="1">
    <source>
        <dbReference type="EMBL" id="KAK8202228.1"/>
    </source>
</evidence>
<name>A0ACC3S9S8_9PEZI</name>
<organism evidence="1 2">
    <name type="scientific">Zalaria obscura</name>
    <dbReference type="NCBI Taxonomy" id="2024903"/>
    <lineage>
        <taxon>Eukaryota</taxon>
        <taxon>Fungi</taxon>
        <taxon>Dikarya</taxon>
        <taxon>Ascomycota</taxon>
        <taxon>Pezizomycotina</taxon>
        <taxon>Dothideomycetes</taxon>
        <taxon>Dothideomycetidae</taxon>
        <taxon>Dothideales</taxon>
        <taxon>Zalariaceae</taxon>
        <taxon>Zalaria</taxon>
    </lineage>
</organism>
<proteinExistence type="predicted"/>
<dbReference type="Proteomes" id="UP001320706">
    <property type="component" value="Unassembled WGS sequence"/>
</dbReference>
<dbReference type="EMBL" id="JAMKPW020000033">
    <property type="protein sequence ID" value="KAK8202228.1"/>
    <property type="molecule type" value="Genomic_DNA"/>
</dbReference>
<protein>
    <submittedName>
        <fullName evidence="1">Uncharacterized protein</fullName>
    </submittedName>
</protein>
<accession>A0ACC3S9S8</accession>
<sequence length="132" mass="14535">MAKLVPAKSSSTAIDRSRKWELCRLQSERKTPEVAHTYQGHNIDNCCDEVAKPRVVHRGEKIKVRVCADLGFLELGCGHRRNLERDNAPSGCVEGQGSRDSLQSGSVTAVKSAARDLSSSVNLRHHLGFLKL</sequence>
<reference evidence="1" key="1">
    <citation type="submission" date="2024-02" db="EMBL/GenBank/DDBJ databases">
        <title>Metagenome Assembled Genome of Zalaria obscura JY119.</title>
        <authorList>
            <person name="Vighnesh L."/>
            <person name="Jagadeeshwari U."/>
            <person name="Venkata Ramana C."/>
            <person name="Sasikala C."/>
        </authorList>
    </citation>
    <scope>NUCLEOTIDE SEQUENCE</scope>
    <source>
        <strain evidence="1">JY119</strain>
    </source>
</reference>
<keyword evidence="2" id="KW-1185">Reference proteome</keyword>